<keyword evidence="3" id="KW-1185">Reference proteome</keyword>
<feature type="compositionally biased region" description="Basic and acidic residues" evidence="1">
    <location>
        <begin position="25"/>
        <end position="37"/>
    </location>
</feature>
<dbReference type="AlphaFoldDB" id="A0A9Q0E1N5"/>
<evidence type="ECO:0000313" key="2">
    <source>
        <dbReference type="EMBL" id="KAJ3597498.1"/>
    </source>
</evidence>
<dbReference type="Proteomes" id="UP001148018">
    <property type="component" value="Unassembled WGS sequence"/>
</dbReference>
<evidence type="ECO:0000256" key="1">
    <source>
        <dbReference type="SAM" id="MobiDB-lite"/>
    </source>
</evidence>
<name>A0A9Q0E1N5_9TELE</name>
<gene>
    <name evidence="2" type="ORF">NHX12_001021</name>
</gene>
<sequence>MSRLGNFSVSPVVDTAGSRAVEPAFRSETKGIHRDTSDPAWHWGPGASGAFPPSHIVRYKTRAVMRYCGDTAVS</sequence>
<reference evidence="2" key="1">
    <citation type="submission" date="2022-07" db="EMBL/GenBank/DDBJ databases">
        <title>Chromosome-level genome of Muraenolepis orangiensis.</title>
        <authorList>
            <person name="Kim J."/>
        </authorList>
    </citation>
    <scope>NUCLEOTIDE SEQUENCE</scope>
    <source>
        <strain evidence="2">KU_S4_2022</strain>
        <tissue evidence="2">Muscle</tissue>
    </source>
</reference>
<comment type="caution">
    <text evidence="2">The sequence shown here is derived from an EMBL/GenBank/DDBJ whole genome shotgun (WGS) entry which is preliminary data.</text>
</comment>
<protein>
    <submittedName>
        <fullName evidence="2">Uncharacterized protein</fullName>
    </submittedName>
</protein>
<proteinExistence type="predicted"/>
<dbReference type="EMBL" id="JANIIK010000109">
    <property type="protein sequence ID" value="KAJ3597498.1"/>
    <property type="molecule type" value="Genomic_DNA"/>
</dbReference>
<evidence type="ECO:0000313" key="3">
    <source>
        <dbReference type="Proteomes" id="UP001148018"/>
    </source>
</evidence>
<accession>A0A9Q0E1N5</accession>
<organism evidence="2 3">
    <name type="scientific">Muraenolepis orangiensis</name>
    <name type="common">Patagonian moray cod</name>
    <dbReference type="NCBI Taxonomy" id="630683"/>
    <lineage>
        <taxon>Eukaryota</taxon>
        <taxon>Metazoa</taxon>
        <taxon>Chordata</taxon>
        <taxon>Craniata</taxon>
        <taxon>Vertebrata</taxon>
        <taxon>Euteleostomi</taxon>
        <taxon>Actinopterygii</taxon>
        <taxon>Neopterygii</taxon>
        <taxon>Teleostei</taxon>
        <taxon>Neoteleostei</taxon>
        <taxon>Acanthomorphata</taxon>
        <taxon>Zeiogadaria</taxon>
        <taxon>Gadariae</taxon>
        <taxon>Gadiformes</taxon>
        <taxon>Muraenolepidoidei</taxon>
        <taxon>Muraenolepididae</taxon>
        <taxon>Muraenolepis</taxon>
    </lineage>
</organism>
<feature type="region of interest" description="Disordered" evidence="1">
    <location>
        <begin position="18"/>
        <end position="45"/>
    </location>
</feature>